<accession>A0AAP3YJ65</accession>
<dbReference type="Gene3D" id="3.30.559.10">
    <property type="entry name" value="Chloramphenicol acetyltransferase-like domain"/>
    <property type="match status" value="1"/>
</dbReference>
<evidence type="ECO:0000259" key="1">
    <source>
        <dbReference type="Pfam" id="PF00668"/>
    </source>
</evidence>
<dbReference type="Proteomes" id="UP001222377">
    <property type="component" value="Unassembled WGS sequence"/>
</dbReference>
<dbReference type="EMBL" id="JARKHX010000083">
    <property type="protein sequence ID" value="MDF4196254.1"/>
    <property type="molecule type" value="Genomic_DNA"/>
</dbReference>
<dbReference type="PANTHER" id="PTHR45398">
    <property type="match status" value="1"/>
</dbReference>
<evidence type="ECO:0000313" key="2">
    <source>
        <dbReference type="EMBL" id="MDF4196254.1"/>
    </source>
</evidence>
<dbReference type="PANTHER" id="PTHR45398:SF1">
    <property type="entry name" value="ENZYME, PUTATIVE (JCVI)-RELATED"/>
    <property type="match status" value="1"/>
</dbReference>
<dbReference type="Gene3D" id="3.30.559.30">
    <property type="entry name" value="Nonribosomal peptide synthetase, condensation domain"/>
    <property type="match status" value="1"/>
</dbReference>
<feature type="non-terminal residue" evidence="2">
    <location>
        <position position="180"/>
    </location>
</feature>
<gene>
    <name evidence="2" type="ORF">PV946_21295</name>
</gene>
<feature type="non-terminal residue" evidence="2">
    <location>
        <position position="1"/>
    </location>
</feature>
<dbReference type="SUPFAM" id="SSF52777">
    <property type="entry name" value="CoA-dependent acyltransferases"/>
    <property type="match status" value="1"/>
</dbReference>
<comment type="caution">
    <text evidence="2">The sequence shown here is derived from an EMBL/GenBank/DDBJ whole genome shotgun (WGS) entry which is preliminary data.</text>
</comment>
<reference evidence="2" key="1">
    <citation type="submission" date="2023-02" db="EMBL/GenBank/DDBJ databases">
        <title>Draft Whole-Genome Sequences of Bacillus Strains of Potential Probiotic for Poultry.</title>
        <authorList>
            <person name="Ma L.M."/>
            <person name="Lopez-Guerra N."/>
            <person name="Zhang G."/>
        </authorList>
    </citation>
    <scope>NUCLEOTIDE SEQUENCE</scope>
    <source>
        <strain evidence="2">OSU1013-24</strain>
    </source>
</reference>
<dbReference type="InterPro" id="IPR023213">
    <property type="entry name" value="CAT-like_dom_sf"/>
</dbReference>
<dbReference type="InterPro" id="IPR001242">
    <property type="entry name" value="Condensation_dom"/>
</dbReference>
<proteinExistence type="predicted"/>
<feature type="domain" description="Condensation" evidence="1">
    <location>
        <begin position="1"/>
        <end position="139"/>
    </location>
</feature>
<evidence type="ECO:0000313" key="3">
    <source>
        <dbReference type="Proteomes" id="UP001222377"/>
    </source>
</evidence>
<organism evidence="2 3">
    <name type="scientific">Bacillus amyloliquefaciens</name>
    <name type="common">Bacillus velezensis</name>
    <dbReference type="NCBI Taxonomy" id="1390"/>
    <lineage>
        <taxon>Bacteria</taxon>
        <taxon>Bacillati</taxon>
        <taxon>Bacillota</taxon>
        <taxon>Bacilli</taxon>
        <taxon>Bacillales</taxon>
        <taxon>Bacillaceae</taxon>
        <taxon>Bacillus</taxon>
        <taxon>Bacillus amyloliquefaciens group</taxon>
    </lineage>
</organism>
<name>A0AAP3YJ65_BACAM</name>
<dbReference type="GO" id="GO:0008610">
    <property type="term" value="P:lipid biosynthetic process"/>
    <property type="evidence" value="ECO:0007669"/>
    <property type="project" value="UniProtKB-ARBA"/>
</dbReference>
<dbReference type="Pfam" id="PF00668">
    <property type="entry name" value="Condensation"/>
    <property type="match status" value="1"/>
</dbReference>
<dbReference type="GO" id="GO:0003824">
    <property type="term" value="F:catalytic activity"/>
    <property type="evidence" value="ECO:0007669"/>
    <property type="project" value="InterPro"/>
</dbReference>
<sequence>EFLSEIKELALNAYENQEYPFEELVEEVEVRRDLSRNPLFDVMFTMQNNEEIHLAMGEAQVNMLGIPFIDAKFDLDLQATAYEEGYALDLVYCSDLFTETSAQVILEHFKVLLDRVIANPEMKLSELHMVSEVEQQRILTVFNNTHTEYAQHHTAVERFEKHAEQTPEKTVIEYETGVLR</sequence>
<dbReference type="RefSeq" id="WP_276351669.1">
    <property type="nucleotide sequence ID" value="NZ_JARKHX010000083.1"/>
</dbReference>
<dbReference type="AlphaFoldDB" id="A0AAP3YJ65"/>
<protein>
    <submittedName>
        <fullName evidence="2">Condensation domain-containing protein</fullName>
    </submittedName>
</protein>